<feature type="domain" description="Type II/III secretion system secretin-like" evidence="2">
    <location>
        <begin position="438"/>
        <end position="618"/>
    </location>
</feature>
<evidence type="ECO:0000313" key="5">
    <source>
        <dbReference type="Proteomes" id="UP001058461"/>
    </source>
</evidence>
<gene>
    <name evidence="4" type="ORF">KDW95_22955</name>
</gene>
<evidence type="ECO:0000259" key="2">
    <source>
        <dbReference type="Pfam" id="PF00263"/>
    </source>
</evidence>
<dbReference type="PANTHER" id="PTHR30332">
    <property type="entry name" value="PROBABLE GENERAL SECRETION PATHWAY PROTEIN D"/>
    <property type="match status" value="1"/>
</dbReference>
<name>A0ABY5HI34_9GAMM</name>
<comment type="similarity">
    <text evidence="1">Belongs to the bacterial secretin family.</text>
</comment>
<dbReference type="Pfam" id="PF13629">
    <property type="entry name" value="T2SS-T3SS_pil_N"/>
    <property type="match status" value="1"/>
</dbReference>
<evidence type="ECO:0000259" key="3">
    <source>
        <dbReference type="Pfam" id="PF13629"/>
    </source>
</evidence>
<feature type="domain" description="Pilus formation protein N-terminal" evidence="3">
    <location>
        <begin position="55"/>
        <end position="100"/>
    </location>
</feature>
<dbReference type="InterPro" id="IPR032789">
    <property type="entry name" value="T2SS-T3SS_pil_N"/>
</dbReference>
<accession>A0ABY5HI34</accession>
<proteinExistence type="inferred from homology"/>
<sequence>MLNIIRNLAIVIPVLGWAFSSALYADQGLLAVETANGRQSSTTRELVQWTHARLIFNKDLERVAVGQDKTLEVEILGGNELLALAKQVGRTSLIVWYVDNTSETFLFSVSEDLSVLRRALRDIHPNIVIQTAPDRPALVLRGQVPTVKYRVAAEAVARNYLNAGQQGGAASADAMLLRSVAGTASMPTPVDNHLRVGNPVASNTLSSAVINLIQVDELPRSTTKKIQDAIKSLGGGDVRVRRMVRGDVEDDRYDTLVLEGEVRDQVSLTRILNVASRLFVGFDAAIDPANAVAAIADESGALLNGRSKQGLSGGNFGGASSTGALTNDIDANIARSKLLSVSGGRILSMISVRDVPLVRVSVQMHEINRSRMKSWRPDMSLVTNGYSSDGLFGLGGQSSRGAGSSTVENALQILGGTLTNNLQIGTTDLAFDLLFSLMEDEGISRTLSRPTMTVLAGEPAVFQVGGEVPVPTAFAPAGLSGDDEVGTNTSGVFSGTEFKPFGVQLKVRAMVDENDRITLDLAPTISTPDTQLTRQIAGSTGSDLNTSAFNVRSLETSTRLRDGQPLVLGGLVSRDLSSQENYTPGLHNMPVIGWFAESSGKSDVDSELVIIVTPTIVREPMNDTALWQFPAPLTLLDWAVGTVVSTAQQEAEAAPGLVADQPKGVQ</sequence>
<evidence type="ECO:0000313" key="4">
    <source>
        <dbReference type="EMBL" id="UTW12046.1"/>
    </source>
</evidence>
<dbReference type="InterPro" id="IPR004846">
    <property type="entry name" value="T2SS/T3SS_dom"/>
</dbReference>
<reference evidence="4" key="1">
    <citation type="submission" date="2021-04" db="EMBL/GenBank/DDBJ databases">
        <title>Oceanospirillales bacteria with DddD are important DMSP degraders in coastal seawater.</title>
        <authorList>
            <person name="Liu J."/>
        </authorList>
    </citation>
    <scope>NUCLEOTIDE SEQUENCE</scope>
    <source>
        <strain evidence="4">D13-1</strain>
    </source>
</reference>
<dbReference type="RefSeq" id="WP_255854097.1">
    <property type="nucleotide sequence ID" value="NZ_CP073347.1"/>
</dbReference>
<organism evidence="4 5">
    <name type="scientific">Marinobacterium rhizophilum</name>
    <dbReference type="NCBI Taxonomy" id="420402"/>
    <lineage>
        <taxon>Bacteria</taxon>
        <taxon>Pseudomonadati</taxon>
        <taxon>Pseudomonadota</taxon>
        <taxon>Gammaproteobacteria</taxon>
        <taxon>Oceanospirillales</taxon>
        <taxon>Oceanospirillaceae</taxon>
        <taxon>Marinobacterium</taxon>
    </lineage>
</organism>
<keyword evidence="5" id="KW-1185">Reference proteome</keyword>
<dbReference type="Proteomes" id="UP001058461">
    <property type="component" value="Chromosome"/>
</dbReference>
<protein>
    <submittedName>
        <fullName evidence="4">Pilus assembly protein N-terminal domain-containing protein</fullName>
    </submittedName>
</protein>
<dbReference type="InterPro" id="IPR050810">
    <property type="entry name" value="Bact_Secretion_Sys_Channel"/>
</dbReference>
<dbReference type="EMBL" id="CP073347">
    <property type="protein sequence ID" value="UTW12046.1"/>
    <property type="molecule type" value="Genomic_DNA"/>
</dbReference>
<dbReference type="Pfam" id="PF00263">
    <property type="entry name" value="Secretin"/>
    <property type="match status" value="1"/>
</dbReference>
<dbReference type="PANTHER" id="PTHR30332:SF17">
    <property type="entry name" value="TYPE IV PILIATION SYSTEM PROTEIN DR_0774-RELATED"/>
    <property type="match status" value="1"/>
</dbReference>
<evidence type="ECO:0000256" key="1">
    <source>
        <dbReference type="RuleBase" id="RU004003"/>
    </source>
</evidence>